<dbReference type="InterPro" id="IPR016181">
    <property type="entry name" value="Acyl_CoA_acyltransferase"/>
</dbReference>
<protein>
    <submittedName>
        <fullName evidence="2">GNAT family N-acetyltransferase</fullName>
        <ecNumber evidence="2">2.3.-.-</ecNumber>
    </submittedName>
</protein>
<proteinExistence type="predicted"/>
<dbReference type="Gene3D" id="3.40.630.30">
    <property type="match status" value="1"/>
</dbReference>
<reference evidence="3" key="1">
    <citation type="journal article" date="2019" name="Int. J. Syst. Evol. Microbiol.">
        <title>The Global Catalogue of Microorganisms (GCM) 10K type strain sequencing project: providing services to taxonomists for standard genome sequencing and annotation.</title>
        <authorList>
            <consortium name="The Broad Institute Genomics Platform"/>
            <consortium name="The Broad Institute Genome Sequencing Center for Infectious Disease"/>
            <person name="Wu L."/>
            <person name="Ma J."/>
        </authorList>
    </citation>
    <scope>NUCLEOTIDE SEQUENCE [LARGE SCALE GENOMIC DNA]</scope>
    <source>
        <strain evidence="3">CGMCC 1.15180</strain>
    </source>
</reference>
<dbReference type="GO" id="GO:0016746">
    <property type="term" value="F:acyltransferase activity"/>
    <property type="evidence" value="ECO:0007669"/>
    <property type="project" value="UniProtKB-KW"/>
</dbReference>
<evidence type="ECO:0000313" key="3">
    <source>
        <dbReference type="Proteomes" id="UP001597361"/>
    </source>
</evidence>
<dbReference type="CDD" id="cd04301">
    <property type="entry name" value="NAT_SF"/>
    <property type="match status" value="1"/>
</dbReference>
<accession>A0ABW4VPN4</accession>
<sequence>MDFRAAKLEDIPGIVSLLRLSLGEKLLPKSEAFWVWKHIDNPFGASLVLLAIDKGDIVGVRAFMRWEWVYQGKVLKALRAVDTAVHPDYQGQGLFTRLTKKLLEDAKNEGFDFIFNTPNSKSIQGYYKMGWEKFGSIPINVQFNGLFVKKSTQVMPNIDVELFLKTIDRIKMDSEGISKKCNVEFLEWRYLKCPLHTYHFSTDGETYLLIYRFRETSFGTEMRIVEMISLKKIDRQGLRLVNEEIKRIQTQVKVNYTTNISSGHGFLLGGIFSLPKLPIGPILTIRDLNLGRLRHGIFDKSNWDYSLGDLELF</sequence>
<dbReference type="PROSITE" id="PS51186">
    <property type="entry name" value="GNAT"/>
    <property type="match status" value="1"/>
</dbReference>
<dbReference type="SUPFAM" id="SSF55729">
    <property type="entry name" value="Acyl-CoA N-acyltransferases (Nat)"/>
    <property type="match status" value="1"/>
</dbReference>
<organism evidence="2 3">
    <name type="scientific">Belliella marina</name>
    <dbReference type="NCBI Taxonomy" id="1644146"/>
    <lineage>
        <taxon>Bacteria</taxon>
        <taxon>Pseudomonadati</taxon>
        <taxon>Bacteroidota</taxon>
        <taxon>Cytophagia</taxon>
        <taxon>Cytophagales</taxon>
        <taxon>Cyclobacteriaceae</taxon>
        <taxon>Belliella</taxon>
    </lineage>
</organism>
<gene>
    <name evidence="2" type="ORF">ACFSKL_17575</name>
</gene>
<dbReference type="RefSeq" id="WP_376887809.1">
    <property type="nucleotide sequence ID" value="NZ_JBHUHR010000045.1"/>
</dbReference>
<evidence type="ECO:0000313" key="2">
    <source>
        <dbReference type="EMBL" id="MFD2036619.1"/>
    </source>
</evidence>
<dbReference type="InterPro" id="IPR000182">
    <property type="entry name" value="GNAT_dom"/>
</dbReference>
<evidence type="ECO:0000259" key="1">
    <source>
        <dbReference type="PROSITE" id="PS51186"/>
    </source>
</evidence>
<dbReference type="Pfam" id="PF13527">
    <property type="entry name" value="Acetyltransf_9"/>
    <property type="match status" value="1"/>
</dbReference>
<keyword evidence="2" id="KW-0012">Acyltransferase</keyword>
<feature type="domain" description="N-acetyltransferase" evidence="1">
    <location>
        <begin position="1"/>
        <end position="153"/>
    </location>
</feature>
<keyword evidence="2" id="KW-0808">Transferase</keyword>
<dbReference type="EC" id="2.3.-.-" evidence="2"/>
<keyword evidence="3" id="KW-1185">Reference proteome</keyword>
<comment type="caution">
    <text evidence="2">The sequence shown here is derived from an EMBL/GenBank/DDBJ whole genome shotgun (WGS) entry which is preliminary data.</text>
</comment>
<dbReference type="Proteomes" id="UP001597361">
    <property type="component" value="Unassembled WGS sequence"/>
</dbReference>
<name>A0ABW4VPN4_9BACT</name>
<dbReference type="EMBL" id="JBHUHR010000045">
    <property type="protein sequence ID" value="MFD2036619.1"/>
    <property type="molecule type" value="Genomic_DNA"/>
</dbReference>